<dbReference type="EMBL" id="NPEY01000002">
    <property type="protein sequence ID" value="OZT75564.1"/>
    <property type="molecule type" value="Genomic_DNA"/>
</dbReference>
<evidence type="ECO:0008006" key="6">
    <source>
        <dbReference type="Google" id="ProtNLM"/>
    </source>
</evidence>
<keyword evidence="1" id="KW-0472">Membrane</keyword>
<sequence>MTITGSVTILMFALAPYIWFIVTGVVMVVGLHLLAYLRGYQIAHHRSLFAILLAALVGLTAFVWVPWLTHSTLGYVATVFDWVALTGAAIATFVVALIVLHPLSYLISDRHTD</sequence>
<keyword evidence="1" id="KW-0812">Transmembrane</keyword>
<dbReference type="EMBL" id="JH393257">
    <property type="protein sequence ID" value="EHJ94590.1"/>
    <property type="molecule type" value="Genomic_DNA"/>
</dbReference>
<keyword evidence="5" id="KW-1185">Reference proteome</keyword>
<feature type="transmembrane region" description="Helical" evidence="1">
    <location>
        <begin position="48"/>
        <end position="67"/>
    </location>
</feature>
<dbReference type="OrthoDB" id="6119666at2"/>
<evidence type="ECO:0000313" key="3">
    <source>
        <dbReference type="EMBL" id="OZT75564.1"/>
    </source>
</evidence>
<dbReference type="AlphaFoldDB" id="A0A265E1V3"/>
<evidence type="ECO:0000313" key="4">
    <source>
        <dbReference type="Proteomes" id="UP000005756"/>
    </source>
</evidence>
<organism evidence="2 4">
    <name type="scientific">Vreelandella boliviensis LC1</name>
    <dbReference type="NCBI Taxonomy" id="1072583"/>
    <lineage>
        <taxon>Bacteria</taxon>
        <taxon>Pseudomonadati</taxon>
        <taxon>Pseudomonadota</taxon>
        <taxon>Gammaproteobacteria</taxon>
        <taxon>Oceanospirillales</taxon>
        <taxon>Halomonadaceae</taxon>
        <taxon>Vreelandella</taxon>
    </lineage>
</organism>
<dbReference type="RefSeq" id="WP_007112526.1">
    <property type="nucleotide sequence ID" value="NZ_JH393257.1"/>
</dbReference>
<name>A0A265E1V3_9GAMM</name>
<dbReference type="STRING" id="1072583.KUC_1549"/>
<keyword evidence="1" id="KW-1133">Transmembrane helix</keyword>
<proteinExistence type="predicted"/>
<evidence type="ECO:0000313" key="2">
    <source>
        <dbReference type="EMBL" id="EHJ94590.1"/>
    </source>
</evidence>
<accession>A0A265E1V3</accession>
<protein>
    <recommendedName>
        <fullName evidence="6">G-protein coupled receptors family 1 profile domain-containing protein</fullName>
    </recommendedName>
</protein>
<evidence type="ECO:0000256" key="1">
    <source>
        <dbReference type="SAM" id="Phobius"/>
    </source>
</evidence>
<dbReference type="Proteomes" id="UP000216538">
    <property type="component" value="Unassembled WGS sequence"/>
</dbReference>
<gene>
    <name evidence="3" type="ORF">CE457_04005</name>
    <name evidence="2" type="ORF">KUC_1549</name>
</gene>
<feature type="transmembrane region" description="Helical" evidence="1">
    <location>
        <begin position="17"/>
        <end position="36"/>
    </location>
</feature>
<reference evidence="3 5" key="2">
    <citation type="submission" date="2017-07" db="EMBL/GenBank/DDBJ databases">
        <title>Shotgun whole genome sequences of three halophilic bacterial isolates.</title>
        <authorList>
            <person name="Pozzo T."/>
            <person name="Higdon S.M."/>
            <person name="Quillaguaman J."/>
        </authorList>
    </citation>
    <scope>NUCLEOTIDE SEQUENCE [LARGE SCALE GENOMIC DNA]</scope>
    <source>
        <strain evidence="3 5">LC1</strain>
    </source>
</reference>
<evidence type="ECO:0000313" key="5">
    <source>
        <dbReference type="Proteomes" id="UP000216538"/>
    </source>
</evidence>
<reference evidence="2 4" key="1">
    <citation type="submission" date="2011-10" db="EMBL/GenBank/DDBJ databases">
        <authorList>
            <person name="Quillaguamn J."/>
            <person name="Guzmn D."/>
            <person name="Balderrama-Subieta A."/>
            <person name="Cardona-Ortuo C."/>
            <person name="Guevara-Martnez M."/>
            <person name="Callisaya-Quispe N."/>
        </authorList>
    </citation>
    <scope>NUCLEOTIDE SEQUENCE [LARGE SCALE GENOMIC DNA]</scope>
    <source>
        <strain evidence="2 4">LC1</strain>
    </source>
</reference>
<feature type="transmembrane region" description="Helical" evidence="1">
    <location>
        <begin position="79"/>
        <end position="100"/>
    </location>
</feature>
<dbReference type="Proteomes" id="UP000005756">
    <property type="component" value="Unassembled WGS sequence"/>
</dbReference>